<dbReference type="RefSeq" id="WP_169593596.1">
    <property type="nucleotide sequence ID" value="NZ_JABBGK010000003.1"/>
</dbReference>
<dbReference type="EMBL" id="JABBGK010000003">
    <property type="protein sequence ID" value="NML75741.1"/>
    <property type="molecule type" value="Genomic_DNA"/>
</dbReference>
<dbReference type="PROSITE" id="PS51318">
    <property type="entry name" value="TAT"/>
    <property type="match status" value="1"/>
</dbReference>
<organism evidence="3 4">
    <name type="scientific">Rhizobium terricola</name>
    <dbReference type="NCBI Taxonomy" id="2728849"/>
    <lineage>
        <taxon>Bacteria</taxon>
        <taxon>Pseudomonadati</taxon>
        <taxon>Pseudomonadota</taxon>
        <taxon>Alphaproteobacteria</taxon>
        <taxon>Hyphomicrobiales</taxon>
        <taxon>Rhizobiaceae</taxon>
        <taxon>Rhizobium/Agrobacterium group</taxon>
        <taxon>Rhizobium</taxon>
    </lineage>
</organism>
<gene>
    <name evidence="3" type="ORF">HHL25_16545</name>
</gene>
<protein>
    <submittedName>
        <fullName evidence="3">Xanthine dehydrogenase family protein molybdopterin-binding subunit</fullName>
    </submittedName>
</protein>
<dbReference type="InterPro" id="IPR000674">
    <property type="entry name" value="Ald_Oxase/Xan_DH_a/b"/>
</dbReference>
<evidence type="ECO:0000313" key="4">
    <source>
        <dbReference type="Proteomes" id="UP000541470"/>
    </source>
</evidence>
<reference evidence="3 4" key="1">
    <citation type="submission" date="2020-04" db="EMBL/GenBank/DDBJ databases">
        <title>Rhizobium sp. S-51 isolated from soil.</title>
        <authorList>
            <person name="Dahal R.H."/>
        </authorList>
    </citation>
    <scope>NUCLEOTIDE SEQUENCE [LARGE SCALE GENOMIC DNA]</scope>
    <source>
        <strain evidence="3 4">S-51</strain>
    </source>
</reference>
<keyword evidence="4" id="KW-1185">Reference proteome</keyword>
<sequence length="758" mass="81082">MSRIGKIARRTFLFGAAAVAGGVAFGYYSYRKPFANPLSEELASGEATFNPYVKIGSDGRITVIAPRAEMGQGSYTTLAALVCEELDLRLDQVSIEHGPSSPAYYNAAALSEGAPLPQFDEGMVAESLRAAMKVVAKFVALQFTGGSTSMADGFEKMRYAGAAARESLKEAAARKLGVASSTLKTFEGVVSDPASGRSLTYAELALDAAAIEPPSGIALRDRKEWKILGKPQPRKDMRAKVTGAPIFGVDVTLPDMLYGTVRINPSPGGRMKSFDAAAALAMPGVRKVIAIDSPYGQGIGVIADNTWRAFRAAETVTVEWEAGPNPKSSADIDAILARTLEGPDFFTLRTLGDPDLVFADAARDRVVEAQYDAPFLSHATMEPMNATARLKDGLLEVWAPNQGPTLIEVVGARITGLPAEKIKVHTTFLGGGFGRRIEPDFSDYAIRLAKEAEGRPVKVTWTREEDMTHGPYRPVAKGRYKAVLDDAGLPKALTGSIAAPSVVASAVGRYYPDVPMGGPDNSLIDGAYNQPYGIENYRIDGRKAPVGVPVGFWRSVGYSYNCFMHESFIDEIARAGKKDPLELRRALMKDFPVALAVVEKVAAMSGWSTPPAAGRARGLAFGLSFGTWVAQVVEISETDGAIRIEKVWCAADPGIVLDPQNFKAQMMSGIVFGLSAAIGQQITFAEGVVEQNNFHAYDALRINQCPVIEVELLENAHRMGGAGEPGTPPSMPALGNAIFALTGKRLRALPFSKEVDFA</sequence>
<dbReference type="InterPro" id="IPR012368">
    <property type="entry name" value="OxRdtase_Mopterin-bd_su_IorB"/>
</dbReference>
<name>A0A7Y0AYF4_9HYPH</name>
<dbReference type="PIRSF" id="PIRSF036389">
    <property type="entry name" value="IOR_B"/>
    <property type="match status" value="1"/>
</dbReference>
<dbReference type="InterPro" id="IPR006311">
    <property type="entry name" value="TAT_signal"/>
</dbReference>
<keyword evidence="1" id="KW-1133">Transmembrane helix</keyword>
<keyword evidence="1" id="KW-0472">Membrane</keyword>
<dbReference type="Gene3D" id="3.90.1170.50">
    <property type="entry name" value="Aldehyde oxidase/xanthine dehydrogenase, a/b hammerhead"/>
    <property type="match status" value="1"/>
</dbReference>
<keyword evidence="1" id="KW-0812">Transmembrane</keyword>
<dbReference type="Gene3D" id="3.30.365.10">
    <property type="entry name" value="Aldehyde oxidase/xanthine dehydrogenase, molybdopterin binding domain"/>
    <property type="match status" value="4"/>
</dbReference>
<dbReference type="InterPro" id="IPR052516">
    <property type="entry name" value="N-heterocyclic_Hydroxylase"/>
</dbReference>
<dbReference type="Proteomes" id="UP000541470">
    <property type="component" value="Unassembled WGS sequence"/>
</dbReference>
<dbReference type="InterPro" id="IPR046867">
    <property type="entry name" value="AldOxase/xan_DH_MoCoBD2"/>
</dbReference>
<accession>A0A7Y0AYF4</accession>
<dbReference type="SMART" id="SM01008">
    <property type="entry name" value="Ald_Xan_dh_C"/>
    <property type="match status" value="1"/>
</dbReference>
<feature type="transmembrane region" description="Helical" evidence="1">
    <location>
        <begin position="12"/>
        <end position="30"/>
    </location>
</feature>
<comment type="caution">
    <text evidence="3">The sequence shown here is derived from an EMBL/GenBank/DDBJ whole genome shotgun (WGS) entry which is preliminary data.</text>
</comment>
<dbReference type="InterPro" id="IPR008274">
    <property type="entry name" value="AldOxase/xan_DH_MoCoBD1"/>
</dbReference>
<dbReference type="PANTHER" id="PTHR47495:SF2">
    <property type="entry name" value="ALDEHYDE DEHYDROGENASE"/>
    <property type="match status" value="1"/>
</dbReference>
<feature type="domain" description="Aldehyde oxidase/xanthine dehydrogenase a/b hammerhead" evidence="2">
    <location>
        <begin position="242"/>
        <end position="324"/>
    </location>
</feature>
<evidence type="ECO:0000259" key="2">
    <source>
        <dbReference type="SMART" id="SM01008"/>
    </source>
</evidence>
<dbReference type="Pfam" id="PF20256">
    <property type="entry name" value="MoCoBD_2"/>
    <property type="match status" value="2"/>
</dbReference>
<dbReference type="InterPro" id="IPR037165">
    <property type="entry name" value="AldOxase/xan_DH_Mopterin-bd_sf"/>
</dbReference>
<dbReference type="AlphaFoldDB" id="A0A7Y0AYF4"/>
<evidence type="ECO:0000313" key="3">
    <source>
        <dbReference type="EMBL" id="NML75741.1"/>
    </source>
</evidence>
<dbReference type="GO" id="GO:0016491">
    <property type="term" value="F:oxidoreductase activity"/>
    <property type="evidence" value="ECO:0007669"/>
    <property type="project" value="InterPro"/>
</dbReference>
<dbReference type="PANTHER" id="PTHR47495">
    <property type="entry name" value="ALDEHYDE DEHYDROGENASE"/>
    <property type="match status" value="1"/>
</dbReference>
<evidence type="ECO:0000256" key="1">
    <source>
        <dbReference type="SAM" id="Phobius"/>
    </source>
</evidence>
<dbReference type="Pfam" id="PF02738">
    <property type="entry name" value="MoCoBD_1"/>
    <property type="match status" value="1"/>
</dbReference>
<proteinExistence type="predicted"/>
<dbReference type="SUPFAM" id="SSF56003">
    <property type="entry name" value="Molybdenum cofactor-binding domain"/>
    <property type="match status" value="2"/>
</dbReference>